<dbReference type="Pfam" id="PF02225">
    <property type="entry name" value="PA"/>
    <property type="match status" value="1"/>
</dbReference>
<dbReference type="InterPro" id="IPR045175">
    <property type="entry name" value="M28_fam"/>
</dbReference>
<keyword evidence="5" id="KW-0732">Signal</keyword>
<dbReference type="InterPro" id="IPR007484">
    <property type="entry name" value="Peptidase_M28"/>
</dbReference>
<feature type="domain" description="Peptidase M28" evidence="10">
    <location>
        <begin position="265"/>
        <end position="481"/>
    </location>
</feature>
<dbReference type="Pfam" id="PF04389">
    <property type="entry name" value="Peptidase_M28"/>
    <property type="match status" value="1"/>
</dbReference>
<dbReference type="InterPro" id="IPR041756">
    <property type="entry name" value="M28_SGAP-like"/>
</dbReference>
<name>A0ABN3J5J5_9ACTN</name>
<dbReference type="SUPFAM" id="SSF53187">
    <property type="entry name" value="Zn-dependent exopeptidases"/>
    <property type="match status" value="1"/>
</dbReference>
<proteinExistence type="inferred from homology"/>
<keyword evidence="2 11" id="KW-0031">Aminopeptidase</keyword>
<comment type="similarity">
    <text evidence="1">Belongs to the peptidase M28 family. M28A subfamily.</text>
</comment>
<evidence type="ECO:0000313" key="11">
    <source>
        <dbReference type="EMBL" id="GAA2422749.1"/>
    </source>
</evidence>
<keyword evidence="6" id="KW-0378">Hydrolase</keyword>
<dbReference type="PANTHER" id="PTHR12147">
    <property type="entry name" value="METALLOPEPTIDASE M28 FAMILY MEMBER"/>
    <property type="match status" value="1"/>
</dbReference>
<evidence type="ECO:0000256" key="5">
    <source>
        <dbReference type="ARBA" id="ARBA00022729"/>
    </source>
</evidence>
<evidence type="ECO:0000256" key="1">
    <source>
        <dbReference type="ARBA" id="ARBA00005957"/>
    </source>
</evidence>
<evidence type="ECO:0000256" key="3">
    <source>
        <dbReference type="ARBA" id="ARBA00022670"/>
    </source>
</evidence>
<evidence type="ECO:0000256" key="4">
    <source>
        <dbReference type="ARBA" id="ARBA00022723"/>
    </source>
</evidence>
<evidence type="ECO:0000259" key="9">
    <source>
        <dbReference type="Pfam" id="PF02225"/>
    </source>
</evidence>
<keyword evidence="7" id="KW-0862">Zinc</keyword>
<protein>
    <submittedName>
        <fullName evidence="11">Aminopeptidase PaaP</fullName>
    </submittedName>
</protein>
<keyword evidence="12" id="KW-1185">Reference proteome</keyword>
<accession>A0ABN3J5J5</accession>
<gene>
    <name evidence="11" type="primary">paaP</name>
    <name evidence="11" type="ORF">GCM10010191_38210</name>
</gene>
<dbReference type="EMBL" id="BAAARW010000012">
    <property type="protein sequence ID" value="GAA2422749.1"/>
    <property type="molecule type" value="Genomic_DNA"/>
</dbReference>
<dbReference type="GO" id="GO:0004177">
    <property type="term" value="F:aminopeptidase activity"/>
    <property type="evidence" value="ECO:0007669"/>
    <property type="project" value="UniProtKB-KW"/>
</dbReference>
<dbReference type="Gene3D" id="3.40.630.10">
    <property type="entry name" value="Zn peptidases"/>
    <property type="match status" value="1"/>
</dbReference>
<evidence type="ECO:0000313" key="12">
    <source>
        <dbReference type="Proteomes" id="UP001501231"/>
    </source>
</evidence>
<evidence type="ECO:0000256" key="2">
    <source>
        <dbReference type="ARBA" id="ARBA00022438"/>
    </source>
</evidence>
<sequence>MIERIPLSLTSGVHVRRLSLGATALFTGSVVAAALVAVPQASASAAPDLARLVQVKDIRRHLEAFQEIAEYNGGNRAAGRPGYDVSVKYVVSQLKKAGFTPQVQKFEFDYWEERSPAVFAQTAPEQKTYQPGTDFQTMQYSGSGDVTAAAAAVDVPAAGQAGTAGCEAADFQGFAAGSVAVIQRGGCSFEIKAANAQAAGAAGVVIYNLPTEQGPVNGTLGRAFTLPVVETPHALGAELAKAAQAGGLKLRVRTDTATGKRSSSNVIAETAQGRADNVVVVGAHLDSVPEGPGINDNGSGSATILAVAQQIAKLGEKGLRNKVRFAWWGAEEDGLLGSTHYVSSLSEADRAKIALNLNFDMLGSVNGVRGVYDGDDSLGTGTNPPPGSGAIEKILKDYYTGRKLPTLESEFTGRSDYGPFIEQGIPAGGLFSGAEVIKTPEQAKLFGGEAGKPYDPCYHAACDSIANIDWKLLDTHADGVAFSVQRLAKSTLPVNGETRRSAAAKRSAASPAEWRGGHRIR</sequence>
<feature type="region of interest" description="Disordered" evidence="8">
    <location>
        <begin position="495"/>
        <end position="521"/>
    </location>
</feature>
<reference evidence="11 12" key="1">
    <citation type="journal article" date="2019" name="Int. J. Syst. Evol. Microbiol.">
        <title>The Global Catalogue of Microorganisms (GCM) 10K type strain sequencing project: providing services to taxonomists for standard genome sequencing and annotation.</title>
        <authorList>
            <consortium name="The Broad Institute Genomics Platform"/>
            <consortium name="The Broad Institute Genome Sequencing Center for Infectious Disease"/>
            <person name="Wu L."/>
            <person name="Ma J."/>
        </authorList>
    </citation>
    <scope>NUCLEOTIDE SEQUENCE [LARGE SCALE GENOMIC DNA]</scope>
    <source>
        <strain evidence="11 12">JCM 3325</strain>
    </source>
</reference>
<dbReference type="SUPFAM" id="SSF52025">
    <property type="entry name" value="PA domain"/>
    <property type="match status" value="1"/>
</dbReference>
<dbReference type="CDD" id="cd03876">
    <property type="entry name" value="M28_SGAP_like"/>
    <property type="match status" value="1"/>
</dbReference>
<evidence type="ECO:0000256" key="6">
    <source>
        <dbReference type="ARBA" id="ARBA00022801"/>
    </source>
</evidence>
<comment type="caution">
    <text evidence="11">The sequence shown here is derived from an EMBL/GenBank/DDBJ whole genome shotgun (WGS) entry which is preliminary data.</text>
</comment>
<dbReference type="Gene3D" id="3.50.30.30">
    <property type="match status" value="1"/>
</dbReference>
<dbReference type="InterPro" id="IPR046450">
    <property type="entry name" value="PA_dom_sf"/>
</dbReference>
<keyword evidence="4" id="KW-0479">Metal-binding</keyword>
<evidence type="ECO:0000259" key="10">
    <source>
        <dbReference type="Pfam" id="PF04389"/>
    </source>
</evidence>
<dbReference type="Proteomes" id="UP001501231">
    <property type="component" value="Unassembled WGS sequence"/>
</dbReference>
<feature type="domain" description="PA" evidence="9">
    <location>
        <begin position="158"/>
        <end position="238"/>
    </location>
</feature>
<keyword evidence="3" id="KW-0645">Protease</keyword>
<evidence type="ECO:0000256" key="8">
    <source>
        <dbReference type="SAM" id="MobiDB-lite"/>
    </source>
</evidence>
<dbReference type="PANTHER" id="PTHR12147:SF26">
    <property type="entry name" value="PEPTIDASE M28 DOMAIN-CONTAINING PROTEIN"/>
    <property type="match status" value="1"/>
</dbReference>
<evidence type="ECO:0000256" key="7">
    <source>
        <dbReference type="ARBA" id="ARBA00022833"/>
    </source>
</evidence>
<dbReference type="InterPro" id="IPR003137">
    <property type="entry name" value="PA_domain"/>
</dbReference>
<organism evidence="11 12">
    <name type="scientific">Actinomadura vinacea</name>
    <dbReference type="NCBI Taxonomy" id="115336"/>
    <lineage>
        <taxon>Bacteria</taxon>
        <taxon>Bacillati</taxon>
        <taxon>Actinomycetota</taxon>
        <taxon>Actinomycetes</taxon>
        <taxon>Streptosporangiales</taxon>
        <taxon>Thermomonosporaceae</taxon>
        <taxon>Actinomadura</taxon>
    </lineage>
</organism>